<dbReference type="OrthoDB" id="1302510at2759"/>
<protein>
    <submittedName>
        <fullName evidence="2">Uncharacterized protein</fullName>
    </submittedName>
</protein>
<name>A0A067K5P9_JATCU</name>
<evidence type="ECO:0000256" key="1">
    <source>
        <dbReference type="SAM" id="MobiDB-lite"/>
    </source>
</evidence>
<dbReference type="AlphaFoldDB" id="A0A067K5P9"/>
<evidence type="ECO:0000313" key="3">
    <source>
        <dbReference type="Proteomes" id="UP000027138"/>
    </source>
</evidence>
<keyword evidence="3" id="KW-1185">Reference proteome</keyword>
<proteinExistence type="predicted"/>
<accession>A0A067K5P9</accession>
<organism evidence="2 3">
    <name type="scientific">Jatropha curcas</name>
    <name type="common">Barbados nut</name>
    <dbReference type="NCBI Taxonomy" id="180498"/>
    <lineage>
        <taxon>Eukaryota</taxon>
        <taxon>Viridiplantae</taxon>
        <taxon>Streptophyta</taxon>
        <taxon>Embryophyta</taxon>
        <taxon>Tracheophyta</taxon>
        <taxon>Spermatophyta</taxon>
        <taxon>Magnoliopsida</taxon>
        <taxon>eudicotyledons</taxon>
        <taxon>Gunneridae</taxon>
        <taxon>Pentapetalae</taxon>
        <taxon>rosids</taxon>
        <taxon>fabids</taxon>
        <taxon>Malpighiales</taxon>
        <taxon>Euphorbiaceae</taxon>
        <taxon>Crotonoideae</taxon>
        <taxon>Jatropheae</taxon>
        <taxon>Jatropha</taxon>
    </lineage>
</organism>
<dbReference type="EMBL" id="KK914614">
    <property type="protein sequence ID" value="KDP31556.1"/>
    <property type="molecule type" value="Genomic_DNA"/>
</dbReference>
<dbReference type="Proteomes" id="UP000027138">
    <property type="component" value="Unassembled WGS sequence"/>
</dbReference>
<feature type="region of interest" description="Disordered" evidence="1">
    <location>
        <begin position="1"/>
        <end position="25"/>
    </location>
</feature>
<reference evidence="2 3" key="1">
    <citation type="journal article" date="2014" name="PLoS ONE">
        <title>Global Analysis of Gene Expression Profiles in Physic Nut (Jatropha curcas L.) Seedlings Exposed to Salt Stress.</title>
        <authorList>
            <person name="Zhang L."/>
            <person name="Zhang C."/>
            <person name="Wu P."/>
            <person name="Chen Y."/>
            <person name="Li M."/>
            <person name="Jiang H."/>
            <person name="Wu G."/>
        </authorList>
    </citation>
    <scope>NUCLEOTIDE SEQUENCE [LARGE SCALE GENOMIC DNA]</scope>
    <source>
        <strain evidence="3">cv. GZQX0401</strain>
        <tissue evidence="2">Young leaves</tissue>
    </source>
</reference>
<gene>
    <name evidence="2" type="ORF">JCGZ_15211</name>
</gene>
<sequence>MKKYEIYSQNRVSETGGPGAGPLRHTGGSISTVEAKWMGHEPTPIEVVKYTHIKDHNLETFVGRHAISINATVDELQLYWEAVGGKKKRKVYGIGSQAAHYNATLRLCLCECFTPAQPDYGEEEIYILRTRLNKQERQLANLIEHVMRMSSTPTATASIDLYASSNPSTPSIIVPAHDLVAAPTLDTS</sequence>
<evidence type="ECO:0000313" key="2">
    <source>
        <dbReference type="EMBL" id="KDP31556.1"/>
    </source>
</evidence>